<feature type="compositionally biased region" description="Basic and acidic residues" evidence="1">
    <location>
        <begin position="115"/>
        <end position="124"/>
    </location>
</feature>
<dbReference type="KEGG" id="pbl:PAAG_05926"/>
<protein>
    <submittedName>
        <fullName evidence="2">Uncharacterized protein</fullName>
    </submittedName>
</protein>
<evidence type="ECO:0000313" key="3">
    <source>
        <dbReference type="Proteomes" id="UP000002059"/>
    </source>
</evidence>
<feature type="region of interest" description="Disordered" evidence="1">
    <location>
        <begin position="1"/>
        <end position="41"/>
    </location>
</feature>
<dbReference type="GeneID" id="9095376"/>
<dbReference type="VEuPathDB" id="FungiDB:PAAG_05926"/>
<keyword evidence="3" id="KW-1185">Reference proteome</keyword>
<sequence length="124" mass="13975">MHSGRSHTGTEGLESSLESSTLLEGQTTPGTAIRPEQETGKHYDVVLQPSEPEFQRVREIRPSRLKVGFATVRHPFGRTLKCSTNPLYQLAVRFYIFRDEALGIPSHQSPTTLRRRSESSRPGR</sequence>
<evidence type="ECO:0000256" key="1">
    <source>
        <dbReference type="SAM" id="MobiDB-lite"/>
    </source>
</evidence>
<organism evidence="2 3">
    <name type="scientific">Paracoccidioides lutzii (strain ATCC MYA-826 / Pb01)</name>
    <name type="common">Paracoccidioides brasiliensis</name>
    <dbReference type="NCBI Taxonomy" id="502779"/>
    <lineage>
        <taxon>Eukaryota</taxon>
        <taxon>Fungi</taxon>
        <taxon>Dikarya</taxon>
        <taxon>Ascomycota</taxon>
        <taxon>Pezizomycotina</taxon>
        <taxon>Eurotiomycetes</taxon>
        <taxon>Eurotiomycetidae</taxon>
        <taxon>Onygenales</taxon>
        <taxon>Ajellomycetaceae</taxon>
        <taxon>Paracoccidioides</taxon>
    </lineage>
</organism>
<reference evidence="2 3" key="1">
    <citation type="journal article" date="2011" name="PLoS Genet.">
        <title>Comparative genomic analysis of human fungal pathogens causing paracoccidioidomycosis.</title>
        <authorList>
            <person name="Desjardins C.A."/>
            <person name="Champion M.D."/>
            <person name="Holder J.W."/>
            <person name="Muszewska A."/>
            <person name="Goldberg J."/>
            <person name="Bailao A.M."/>
            <person name="Brigido M.M."/>
            <person name="Ferreira M.E."/>
            <person name="Garcia A.M."/>
            <person name="Grynberg M."/>
            <person name="Gujja S."/>
            <person name="Heiman D.I."/>
            <person name="Henn M.R."/>
            <person name="Kodira C.D."/>
            <person name="Leon-Narvaez H."/>
            <person name="Longo L.V."/>
            <person name="Ma L.J."/>
            <person name="Malavazi I."/>
            <person name="Matsuo A.L."/>
            <person name="Morais F.V."/>
            <person name="Pereira M."/>
            <person name="Rodriguez-Brito S."/>
            <person name="Sakthikumar S."/>
            <person name="Salem-Izacc S.M."/>
            <person name="Sykes S.M."/>
            <person name="Teixeira M.M."/>
            <person name="Vallejo M.C."/>
            <person name="Walter M.E."/>
            <person name="Yandava C."/>
            <person name="Young S."/>
            <person name="Zeng Q."/>
            <person name="Zucker J."/>
            <person name="Felipe M.S."/>
            <person name="Goldman G.H."/>
            <person name="Haas B.J."/>
            <person name="McEwen J.G."/>
            <person name="Nino-Vega G."/>
            <person name="Puccia R."/>
            <person name="San-Blas G."/>
            <person name="Soares C.M."/>
            <person name="Birren B.W."/>
            <person name="Cuomo C.A."/>
        </authorList>
    </citation>
    <scope>NUCLEOTIDE SEQUENCE [LARGE SCALE GENOMIC DNA]</scope>
    <source>
        <strain evidence="3">ATCC MYA-826 / Pb01</strain>
    </source>
</reference>
<accession>C1H585</accession>
<dbReference type="RefSeq" id="XP_015699953.1">
    <property type="nucleotide sequence ID" value="XM_015845727.1"/>
</dbReference>
<proteinExistence type="predicted"/>
<dbReference type="EMBL" id="KN294007">
    <property type="protein sequence ID" value="EEH34879.2"/>
    <property type="molecule type" value="Genomic_DNA"/>
</dbReference>
<feature type="compositionally biased region" description="Low complexity" evidence="1">
    <location>
        <begin position="9"/>
        <end position="25"/>
    </location>
</feature>
<evidence type="ECO:0000313" key="2">
    <source>
        <dbReference type="EMBL" id="EEH34879.2"/>
    </source>
</evidence>
<name>C1H585_PARBA</name>
<gene>
    <name evidence="2" type="ORF">PAAG_05926</name>
</gene>
<dbReference type="HOGENOM" id="CLU_2004591_0_0_1"/>
<feature type="region of interest" description="Disordered" evidence="1">
    <location>
        <begin position="105"/>
        <end position="124"/>
    </location>
</feature>
<dbReference type="AlphaFoldDB" id="C1H585"/>
<dbReference type="Proteomes" id="UP000002059">
    <property type="component" value="Partially assembled WGS sequence"/>
</dbReference>